<reference evidence="2 3" key="1">
    <citation type="submission" date="2024-04" db="EMBL/GenBank/DDBJ databases">
        <authorList>
            <person name="Fracassetti M."/>
        </authorList>
    </citation>
    <scope>NUCLEOTIDE SEQUENCE [LARGE SCALE GENOMIC DNA]</scope>
</reference>
<keyword evidence="3" id="KW-1185">Reference proteome</keyword>
<dbReference type="Gene3D" id="2.40.70.10">
    <property type="entry name" value="Acid Proteases"/>
    <property type="match status" value="1"/>
</dbReference>
<dbReference type="Proteomes" id="UP001497516">
    <property type="component" value="Chromosome 8"/>
</dbReference>
<accession>A0AAV2G8B7</accession>
<evidence type="ECO:0000256" key="1">
    <source>
        <dbReference type="SAM" id="MobiDB-lite"/>
    </source>
</evidence>
<dbReference type="InterPro" id="IPR021109">
    <property type="entry name" value="Peptidase_aspartic_dom_sf"/>
</dbReference>
<gene>
    <name evidence="2" type="ORF">LTRI10_LOCUS46143</name>
</gene>
<sequence>MAHMPRYAKYLKGFLTKKPKFEDLANATLGEECSNFLLNRLPKKRSDPGSFTIPLSIGNYHIGNALEDLGASVNVMPYKIFKKLEVGELKTTKFSITLADRSVINPRGNMKDMLVRVGKFCYPNDFVILDISEDSDLTLILGRPFLATAKALIDVNEGTLILRDGEERITLEIEPKVRSEDVKELVSDDLNVSGGEPFKANPTITCITCGDVEQEVKEGTKTKERKKKAWRENMKQALARRKEKGKAKVVGQEGHLMERKLGGYLPRPKSVVDPLSVASRSKT</sequence>
<dbReference type="EMBL" id="OZ034821">
    <property type="protein sequence ID" value="CAL1406417.1"/>
    <property type="molecule type" value="Genomic_DNA"/>
</dbReference>
<evidence type="ECO:0000313" key="2">
    <source>
        <dbReference type="EMBL" id="CAL1406417.1"/>
    </source>
</evidence>
<feature type="region of interest" description="Disordered" evidence="1">
    <location>
        <begin position="260"/>
        <end position="283"/>
    </location>
</feature>
<dbReference type="AlphaFoldDB" id="A0AAV2G8B7"/>
<evidence type="ECO:0000313" key="3">
    <source>
        <dbReference type="Proteomes" id="UP001497516"/>
    </source>
</evidence>
<dbReference type="PANTHER" id="PTHR33067">
    <property type="entry name" value="RNA-DIRECTED DNA POLYMERASE-RELATED"/>
    <property type="match status" value="1"/>
</dbReference>
<protein>
    <submittedName>
        <fullName evidence="2">Uncharacterized protein</fullName>
    </submittedName>
</protein>
<proteinExistence type="predicted"/>
<organism evidence="2 3">
    <name type="scientific">Linum trigynum</name>
    <dbReference type="NCBI Taxonomy" id="586398"/>
    <lineage>
        <taxon>Eukaryota</taxon>
        <taxon>Viridiplantae</taxon>
        <taxon>Streptophyta</taxon>
        <taxon>Embryophyta</taxon>
        <taxon>Tracheophyta</taxon>
        <taxon>Spermatophyta</taxon>
        <taxon>Magnoliopsida</taxon>
        <taxon>eudicotyledons</taxon>
        <taxon>Gunneridae</taxon>
        <taxon>Pentapetalae</taxon>
        <taxon>rosids</taxon>
        <taxon>fabids</taxon>
        <taxon>Malpighiales</taxon>
        <taxon>Linaceae</taxon>
        <taxon>Linum</taxon>
    </lineage>
</organism>
<dbReference type="PANTHER" id="PTHR33067:SF35">
    <property type="entry name" value="ASPARTIC PEPTIDASE DDI1-TYPE DOMAIN-CONTAINING PROTEIN"/>
    <property type="match status" value="1"/>
</dbReference>
<name>A0AAV2G8B7_9ROSI</name>
<dbReference type="CDD" id="cd00303">
    <property type="entry name" value="retropepsin_like"/>
    <property type="match status" value="1"/>
</dbReference>